<dbReference type="eggNOG" id="COG1028">
    <property type="taxonomic scope" value="Bacteria"/>
</dbReference>
<dbReference type="OrthoDB" id="9804774at2"/>
<dbReference type="InterPro" id="IPR002347">
    <property type="entry name" value="SDR_fam"/>
</dbReference>
<dbReference type="InterPro" id="IPR057326">
    <property type="entry name" value="KR_dom"/>
</dbReference>
<keyword evidence="5" id="KW-1185">Reference proteome</keyword>
<evidence type="ECO:0000259" key="3">
    <source>
        <dbReference type="SMART" id="SM00822"/>
    </source>
</evidence>
<name>A0A0A0EIL1_9RHOB</name>
<dbReference type="PRINTS" id="PR00080">
    <property type="entry name" value="SDRFAMILY"/>
</dbReference>
<comment type="similarity">
    <text evidence="1">Belongs to the short-chain dehydrogenases/reductases (SDR) family.</text>
</comment>
<dbReference type="FunFam" id="3.40.50.720:FF:000173">
    <property type="entry name" value="3-oxoacyl-[acyl-carrier protein] reductase"/>
    <property type="match status" value="1"/>
</dbReference>
<evidence type="ECO:0000256" key="1">
    <source>
        <dbReference type="ARBA" id="ARBA00006484"/>
    </source>
</evidence>
<accession>A0A0A0EIL1</accession>
<dbReference type="RefSeq" id="WP_043747929.1">
    <property type="nucleotide sequence ID" value="NZ_AQQX01000003.1"/>
</dbReference>
<evidence type="ECO:0000256" key="2">
    <source>
        <dbReference type="ARBA" id="ARBA00023002"/>
    </source>
</evidence>
<feature type="domain" description="Ketoreductase" evidence="3">
    <location>
        <begin position="8"/>
        <end position="188"/>
    </location>
</feature>
<protein>
    <submittedName>
        <fullName evidence="4">3-oxoacyl-ACP reductase</fullName>
    </submittedName>
</protein>
<reference evidence="4 5" key="1">
    <citation type="journal article" date="2015" name="Antonie Van Leeuwenhoek">
        <title>Pseudooceanicola atlanticus gen. nov. sp. nov., isolated from surface seawater of the Atlantic Ocean and reclassification of Oceanicola batsensis, Oceanicola marinus, Oceanicola nitratireducens, Oceanicola nanhaiensis, Oceanicola antarcticus and Oceanicola flagellatus, as Pseudooceanicola batsensis comb. nov., Pseudooceanicola marinus comb. nov., Pseudooceanicola nitratireducens comb. nov., Pseudooceanicola nanhaiensis comb. nov., Pseudooceanicola antarcticus comb. nov., and Pseudooceanicola flagellatus comb. nov.</title>
        <authorList>
            <person name="Lai Q."/>
            <person name="Li G."/>
            <person name="Liu X."/>
            <person name="Du Y."/>
            <person name="Sun F."/>
            <person name="Shao Z."/>
        </authorList>
    </citation>
    <scope>NUCLEOTIDE SEQUENCE [LARGE SCALE GENOMIC DNA]</scope>
    <source>
        <strain evidence="4 5">22II-s11g</strain>
    </source>
</reference>
<dbReference type="NCBIfam" id="NF009466">
    <property type="entry name" value="PRK12826.1-2"/>
    <property type="match status" value="1"/>
</dbReference>
<dbReference type="EMBL" id="AQQX01000003">
    <property type="protein sequence ID" value="KGM49012.1"/>
    <property type="molecule type" value="Genomic_DNA"/>
</dbReference>
<dbReference type="SUPFAM" id="SSF51735">
    <property type="entry name" value="NAD(P)-binding Rossmann-fold domains"/>
    <property type="match status" value="1"/>
</dbReference>
<dbReference type="AlphaFoldDB" id="A0A0A0EIL1"/>
<organism evidence="4 5">
    <name type="scientific">Pseudooceanicola atlanticus</name>
    <dbReference type="NCBI Taxonomy" id="1461694"/>
    <lineage>
        <taxon>Bacteria</taxon>
        <taxon>Pseudomonadati</taxon>
        <taxon>Pseudomonadota</taxon>
        <taxon>Alphaproteobacteria</taxon>
        <taxon>Rhodobacterales</taxon>
        <taxon>Paracoccaceae</taxon>
        <taxon>Pseudooceanicola</taxon>
    </lineage>
</organism>
<sequence length="249" mass="26378">MDMNLQGRVAAITGGGGAIGRASAKMLAAEGVAVALLDLSEEAMADAKAEIETDVSGAKVHTHLCDVTDVDSVKAAFDSTVDALGPVDILVNNAGFARDKYMTKMVEEDWDIIHAVVLKGAFNCCRAVLPTMMERNWGRIVNMSSMAKEGNKGQTNYSAAKAGLVGMTNALAREAGPFNITANAIAPGLVATPRLKARPDFDKLEARAKTLTPLPRLADEYDVARIVLFFCSELADFITAQCLNVSGGR</sequence>
<dbReference type="PANTHER" id="PTHR42760:SF133">
    <property type="entry name" value="3-OXOACYL-[ACYL-CARRIER-PROTEIN] REDUCTASE"/>
    <property type="match status" value="1"/>
</dbReference>
<evidence type="ECO:0000313" key="4">
    <source>
        <dbReference type="EMBL" id="KGM49012.1"/>
    </source>
</evidence>
<dbReference type="PANTHER" id="PTHR42760">
    <property type="entry name" value="SHORT-CHAIN DEHYDROGENASES/REDUCTASES FAMILY MEMBER"/>
    <property type="match status" value="1"/>
</dbReference>
<comment type="caution">
    <text evidence="4">The sequence shown here is derived from an EMBL/GenBank/DDBJ whole genome shotgun (WGS) entry which is preliminary data.</text>
</comment>
<gene>
    <name evidence="4" type="ORF">ATO9_09990</name>
</gene>
<dbReference type="SMART" id="SM00822">
    <property type="entry name" value="PKS_KR"/>
    <property type="match status" value="1"/>
</dbReference>
<dbReference type="STRING" id="1461694.ATO9_09990"/>
<dbReference type="GO" id="GO:0016616">
    <property type="term" value="F:oxidoreductase activity, acting on the CH-OH group of donors, NAD or NADP as acceptor"/>
    <property type="evidence" value="ECO:0007669"/>
    <property type="project" value="TreeGrafter"/>
</dbReference>
<evidence type="ECO:0000313" key="5">
    <source>
        <dbReference type="Proteomes" id="UP000030004"/>
    </source>
</evidence>
<proteinExistence type="inferred from homology"/>
<dbReference type="Gene3D" id="3.40.50.720">
    <property type="entry name" value="NAD(P)-binding Rossmann-like Domain"/>
    <property type="match status" value="1"/>
</dbReference>
<dbReference type="PRINTS" id="PR00081">
    <property type="entry name" value="GDHRDH"/>
</dbReference>
<dbReference type="InterPro" id="IPR036291">
    <property type="entry name" value="NAD(P)-bd_dom_sf"/>
</dbReference>
<dbReference type="PROSITE" id="PS00061">
    <property type="entry name" value="ADH_SHORT"/>
    <property type="match status" value="1"/>
</dbReference>
<dbReference type="InterPro" id="IPR020904">
    <property type="entry name" value="Sc_DH/Rdtase_CS"/>
</dbReference>
<keyword evidence="2" id="KW-0560">Oxidoreductase</keyword>
<dbReference type="Proteomes" id="UP000030004">
    <property type="component" value="Unassembled WGS sequence"/>
</dbReference>
<dbReference type="Pfam" id="PF13561">
    <property type="entry name" value="adh_short_C2"/>
    <property type="match status" value="1"/>
</dbReference>